<dbReference type="EMBL" id="CP011267">
    <property type="protein sequence ID" value="AKG91749.1"/>
    <property type="molecule type" value="Genomic_DNA"/>
</dbReference>
<dbReference type="AlphaFoldDB" id="A0A0F7IGK0"/>
<organism evidence="1 2">
    <name type="scientific">Geoglobus ahangari</name>
    <dbReference type="NCBI Taxonomy" id="113653"/>
    <lineage>
        <taxon>Archaea</taxon>
        <taxon>Methanobacteriati</taxon>
        <taxon>Methanobacteriota</taxon>
        <taxon>Archaeoglobi</taxon>
        <taxon>Archaeoglobales</taxon>
        <taxon>Archaeoglobaceae</taxon>
        <taxon>Geoglobus</taxon>
    </lineage>
</organism>
<dbReference type="HOGENOM" id="CLU_1375447_0_0_2"/>
<evidence type="ECO:0000313" key="2">
    <source>
        <dbReference type="Proteomes" id="UP000034723"/>
    </source>
</evidence>
<keyword evidence="2" id="KW-1185">Reference proteome</keyword>
<dbReference type="InParanoid" id="A0A0F7IGK0"/>
<dbReference type="Proteomes" id="UP000034723">
    <property type="component" value="Chromosome"/>
</dbReference>
<proteinExistence type="predicted"/>
<evidence type="ECO:0000313" key="1">
    <source>
        <dbReference type="EMBL" id="AKG91749.1"/>
    </source>
</evidence>
<gene>
    <name evidence="1" type="ORF">GAH_00923</name>
</gene>
<dbReference type="PATRIC" id="fig|113653.22.peg.925"/>
<accession>A0A0F7IGK0</accession>
<name>A0A0F7IGK0_9EURY</name>
<dbReference type="STRING" id="113653.GAH_00923"/>
<sequence length="192" mass="21721">MSVRCAHQDGLKDLFEDEVAQRAFSLLERYADSGIIPKEELDEELVLFFDSEKLAFPVSSSRDSLSWGTRLIGVQDLEIPYIIRVLFKSGCDWQVAVREYFTAIGEERVEDFVEIAREIVKRRHKFLISGDEIVEICERYGRDGGVVIAELKGAGIISPYAGCGRAASKLEKIYGSPLYEVNRFFARLVEAT</sequence>
<reference evidence="1 2" key="1">
    <citation type="submission" date="2015-04" db="EMBL/GenBank/DDBJ databases">
        <title>The complete genome sequence of the hyperthermophilic, obligate iron-reducing archaeon Geoglobus ahangari strain 234T.</title>
        <authorList>
            <person name="Manzella M.P."/>
            <person name="Holmes D.E."/>
            <person name="Rocheleau J.M."/>
            <person name="Chung A."/>
            <person name="Reguera G."/>
            <person name="Kashefi K."/>
        </authorList>
    </citation>
    <scope>NUCLEOTIDE SEQUENCE [LARGE SCALE GENOMIC DNA]</scope>
    <source>
        <strain evidence="1 2">234</strain>
    </source>
</reference>
<dbReference type="KEGG" id="gah:GAH_00923"/>
<protein>
    <submittedName>
        <fullName evidence="1">Uncharacterized protein</fullName>
    </submittedName>
</protein>